<dbReference type="AlphaFoldDB" id="A0A4Y2MSR1"/>
<keyword evidence="2" id="KW-1185">Reference proteome</keyword>
<organism evidence="1 2">
    <name type="scientific">Araneus ventricosus</name>
    <name type="common">Orbweaver spider</name>
    <name type="synonym">Epeira ventricosa</name>
    <dbReference type="NCBI Taxonomy" id="182803"/>
    <lineage>
        <taxon>Eukaryota</taxon>
        <taxon>Metazoa</taxon>
        <taxon>Ecdysozoa</taxon>
        <taxon>Arthropoda</taxon>
        <taxon>Chelicerata</taxon>
        <taxon>Arachnida</taxon>
        <taxon>Araneae</taxon>
        <taxon>Araneomorphae</taxon>
        <taxon>Entelegynae</taxon>
        <taxon>Araneoidea</taxon>
        <taxon>Araneidae</taxon>
        <taxon>Araneus</taxon>
    </lineage>
</organism>
<accession>A0A4Y2MSR1</accession>
<comment type="caution">
    <text evidence="1">The sequence shown here is derived from an EMBL/GenBank/DDBJ whole genome shotgun (WGS) entry which is preliminary data.</text>
</comment>
<evidence type="ECO:0000313" key="1">
    <source>
        <dbReference type="EMBL" id="GBN29713.1"/>
    </source>
</evidence>
<reference evidence="1 2" key="1">
    <citation type="journal article" date="2019" name="Sci. Rep.">
        <title>Orb-weaving spider Araneus ventricosus genome elucidates the spidroin gene catalogue.</title>
        <authorList>
            <person name="Kono N."/>
            <person name="Nakamura H."/>
            <person name="Ohtoshi R."/>
            <person name="Moran D.A.P."/>
            <person name="Shinohara A."/>
            <person name="Yoshida Y."/>
            <person name="Fujiwara M."/>
            <person name="Mori M."/>
            <person name="Tomita M."/>
            <person name="Arakawa K."/>
        </authorList>
    </citation>
    <scope>NUCLEOTIDE SEQUENCE [LARGE SCALE GENOMIC DNA]</scope>
</reference>
<name>A0A4Y2MSR1_ARAVE</name>
<dbReference type="EMBL" id="BGPR01007811">
    <property type="protein sequence ID" value="GBN29713.1"/>
    <property type="molecule type" value="Genomic_DNA"/>
</dbReference>
<protein>
    <submittedName>
        <fullName evidence="1">Uncharacterized protein</fullName>
    </submittedName>
</protein>
<evidence type="ECO:0000313" key="2">
    <source>
        <dbReference type="Proteomes" id="UP000499080"/>
    </source>
</evidence>
<proteinExistence type="predicted"/>
<dbReference type="Proteomes" id="UP000499080">
    <property type="component" value="Unassembled WGS sequence"/>
</dbReference>
<sequence length="113" mass="12317">MSIKFVTCSPSQCSSSSPWNIPLQASGAQVAGIAETHLDAGVSPHLKDIKITRKLHYSLFGFHLRNSIIGGARMTAHFSYVCWIQEVDGGEYDMTGLRATNLAKSKFDSVVND</sequence>
<gene>
    <name evidence="1" type="ORF">AVEN_51384_1</name>
</gene>